<sequence>MRRFTVPEPERREASWLAPFCFQARIARACPSSDKRLQSIGVLIDLPLERRNQSVEADAIGHIAGLQIQQGQDGLETGADAQQVVADFEDVVLEGDGFAGLRWGGFGAAAELGAVNFGQVFG</sequence>
<protein>
    <submittedName>
        <fullName evidence="1">Uncharacterized protein</fullName>
    </submittedName>
</protein>
<dbReference type="Proteomes" id="UP000256297">
    <property type="component" value="Chromosome CBM2589_b"/>
</dbReference>
<evidence type="ECO:0000313" key="1">
    <source>
        <dbReference type="EMBL" id="SOY39754.1"/>
    </source>
</evidence>
<reference evidence="1" key="1">
    <citation type="submission" date="2018-01" db="EMBL/GenBank/DDBJ databases">
        <authorList>
            <person name="Clerissi C."/>
        </authorList>
    </citation>
    <scope>NUCLEOTIDE SEQUENCE</scope>
    <source>
        <strain evidence="1">Cupriavidus taiwanensis STM 3521</strain>
    </source>
</reference>
<organism evidence="1">
    <name type="scientific">Cupriavidus taiwanensis</name>
    <dbReference type="NCBI Taxonomy" id="164546"/>
    <lineage>
        <taxon>Bacteria</taxon>
        <taxon>Pseudomonadati</taxon>
        <taxon>Pseudomonadota</taxon>
        <taxon>Betaproteobacteria</taxon>
        <taxon>Burkholderiales</taxon>
        <taxon>Burkholderiaceae</taxon>
        <taxon>Cupriavidus</taxon>
    </lineage>
</organism>
<gene>
    <name evidence="1" type="ORF">CBM2589_B10047</name>
</gene>
<comment type="caution">
    <text evidence="1">The sequence shown here is derived from an EMBL/GenBank/DDBJ whole genome shotgun (WGS) entry which is preliminary data.</text>
</comment>
<proteinExistence type="predicted"/>
<dbReference type="AlphaFoldDB" id="A0A375B7W3"/>
<accession>A0A375B7W3</accession>
<name>A0A375B7W3_9BURK</name>
<dbReference type="EMBL" id="OFSP01000001">
    <property type="protein sequence ID" value="SOY39754.1"/>
    <property type="molecule type" value="Genomic_DNA"/>
</dbReference>